<evidence type="ECO:0000256" key="1">
    <source>
        <dbReference type="ARBA" id="ARBA00022485"/>
    </source>
</evidence>
<dbReference type="Proteomes" id="UP000049455">
    <property type="component" value="Unassembled WGS sequence"/>
</dbReference>
<reference evidence="6 7" key="1">
    <citation type="submission" date="2015-09" db="EMBL/GenBank/DDBJ databases">
        <authorList>
            <person name="Jackson K.R."/>
            <person name="Lunt B.L."/>
            <person name="Fisher J.N.B."/>
            <person name="Gardner A.V."/>
            <person name="Bailey M.E."/>
            <person name="Deus L.M."/>
            <person name="Earl A.S."/>
            <person name="Gibby P.D."/>
            <person name="Hartmann K.A."/>
            <person name="Liu J.E."/>
            <person name="Manci A.M."/>
            <person name="Nielsen D.A."/>
            <person name="Solomon M.B."/>
            <person name="Breakwell D.P."/>
            <person name="Burnett S.H."/>
            <person name="Grose J.H."/>
        </authorList>
    </citation>
    <scope>NUCLEOTIDE SEQUENCE [LARGE SCALE GENOMIC DNA]</scope>
    <source>
        <strain evidence="6 7">CECT 7799</strain>
    </source>
</reference>
<dbReference type="InterPro" id="IPR017896">
    <property type="entry name" value="4Fe4S_Fe-S-bd"/>
</dbReference>
<dbReference type="Gene3D" id="3.30.70.20">
    <property type="match status" value="3"/>
</dbReference>
<dbReference type="InterPro" id="IPR050572">
    <property type="entry name" value="Fe-S_Ferredoxin"/>
</dbReference>
<evidence type="ECO:0000313" key="6">
    <source>
        <dbReference type="EMBL" id="CUH38995.1"/>
    </source>
</evidence>
<accession>A0A0M7BCD4</accession>
<dbReference type="PANTHER" id="PTHR43687">
    <property type="entry name" value="ADENYLYLSULFATE REDUCTASE, BETA SUBUNIT"/>
    <property type="match status" value="1"/>
</dbReference>
<sequence>MSGHVVLCNCAGTQAIDAETLSQATGRACGRVHDALCLAAPEVVARAFRYPDTIMACGQEAERLTALAIEGGAPVPRFVDIRDRAGWGGGDPTPKQAALLAEAALPAAVTPVVDVTSQGLCLIAGPPDAALAAAERLHNALAVTVLLPEGAEAPQERRFDIVSGRIRRASGAFGGFEVMLDSLRMVDPAGRDITFGAPRDGAKTRCDVILDLTGGTPLFPAHHKREGYLRPDPKSPLAVADAVLEASQMVGTFEKVLHVRVEPALCAHSRAEQTGCTRCLDLCPTSAITPVGDHVSVDPMICAGCGACSAACPSGAISYDAPPVEDVFRRIEVLARVYRSFGRAPSLVVHDDHGREMIALSARHGRGLPDHAIPLHLPALAAFGHAEMLAALGAGFARVDVIPGPRTERAPLEYQAALADALAGRAAVRLLDVADPDAMESRLCEELPTGNSDPILPLGTRRQVTRVAAAALHDGAPTIALPEGAPYGAVLVDKEACTLCLSCVSLCPSGALLDNPDRPELRFQEDACLQCGLCANICPEDAIALEPRMDLSPAALSPRILNAEEPAECVECGKPFGVASTIERIAGMLADKHPMFGAEKARMIRMCDTCRVNAMAHSRDNPFAGAPRPVTRSTDDYLN</sequence>
<dbReference type="OrthoDB" id="9800445at2"/>
<feature type="domain" description="4Fe-4S ferredoxin-type" evidence="5">
    <location>
        <begin position="519"/>
        <end position="548"/>
    </location>
</feature>
<evidence type="ECO:0000256" key="3">
    <source>
        <dbReference type="ARBA" id="ARBA00023004"/>
    </source>
</evidence>
<dbReference type="EMBL" id="CYPR01000106">
    <property type="protein sequence ID" value="CUH38995.1"/>
    <property type="molecule type" value="Genomic_DNA"/>
</dbReference>
<dbReference type="Pfam" id="PF12838">
    <property type="entry name" value="Fer4_7"/>
    <property type="match status" value="1"/>
</dbReference>
<protein>
    <submittedName>
        <fullName evidence="6">Pyruvic-ferredoxin oxidoreductase subunit delta</fullName>
    </submittedName>
</protein>
<proteinExistence type="predicted"/>
<name>A0A0M7BCD4_9RHOB</name>
<gene>
    <name evidence="6" type="primary">porD</name>
    <name evidence="6" type="ORF">JSE7799_01714</name>
</gene>
<dbReference type="AlphaFoldDB" id="A0A0M7BCD4"/>
<dbReference type="PROSITE" id="PS51379">
    <property type="entry name" value="4FE4S_FER_2"/>
    <property type="match status" value="3"/>
</dbReference>
<keyword evidence="7" id="KW-1185">Reference proteome</keyword>
<dbReference type="GO" id="GO:0051539">
    <property type="term" value="F:4 iron, 4 sulfur cluster binding"/>
    <property type="evidence" value="ECO:0007669"/>
    <property type="project" value="UniProtKB-KW"/>
</dbReference>
<dbReference type="RefSeq" id="WP_055663241.1">
    <property type="nucleotide sequence ID" value="NZ_CYPR01000106.1"/>
</dbReference>
<dbReference type="SUPFAM" id="SSF54862">
    <property type="entry name" value="4Fe-4S ferredoxins"/>
    <property type="match status" value="1"/>
</dbReference>
<evidence type="ECO:0000259" key="5">
    <source>
        <dbReference type="PROSITE" id="PS51379"/>
    </source>
</evidence>
<evidence type="ECO:0000313" key="7">
    <source>
        <dbReference type="Proteomes" id="UP000049455"/>
    </source>
</evidence>
<feature type="domain" description="4Fe-4S ferredoxin-type" evidence="5">
    <location>
        <begin position="488"/>
        <end position="517"/>
    </location>
</feature>
<keyword evidence="4" id="KW-0411">Iron-sulfur</keyword>
<evidence type="ECO:0000256" key="4">
    <source>
        <dbReference type="ARBA" id="ARBA00023014"/>
    </source>
</evidence>
<dbReference type="STRING" id="313367.JSE7799_01714"/>
<dbReference type="PROSITE" id="PS00198">
    <property type="entry name" value="4FE4S_FER_1"/>
    <property type="match status" value="2"/>
</dbReference>
<feature type="domain" description="4Fe-4S ferredoxin-type" evidence="5">
    <location>
        <begin position="293"/>
        <end position="322"/>
    </location>
</feature>
<dbReference type="InterPro" id="IPR017900">
    <property type="entry name" value="4Fe4S_Fe_S_CS"/>
</dbReference>
<keyword evidence="3" id="KW-0408">Iron</keyword>
<keyword evidence="2" id="KW-0479">Metal-binding</keyword>
<dbReference type="Pfam" id="PF13187">
    <property type="entry name" value="Fer4_9"/>
    <property type="match status" value="1"/>
</dbReference>
<dbReference type="PANTHER" id="PTHR43687:SF4">
    <property type="entry name" value="BLR5484 PROTEIN"/>
    <property type="match status" value="1"/>
</dbReference>
<keyword evidence="1" id="KW-0004">4Fe-4S</keyword>
<evidence type="ECO:0000256" key="2">
    <source>
        <dbReference type="ARBA" id="ARBA00022723"/>
    </source>
</evidence>
<organism evidence="6 7">
    <name type="scientific">Jannaschia seosinensis</name>
    <dbReference type="NCBI Taxonomy" id="313367"/>
    <lineage>
        <taxon>Bacteria</taxon>
        <taxon>Pseudomonadati</taxon>
        <taxon>Pseudomonadota</taxon>
        <taxon>Alphaproteobacteria</taxon>
        <taxon>Rhodobacterales</taxon>
        <taxon>Roseobacteraceae</taxon>
        <taxon>Jannaschia</taxon>
    </lineage>
</organism>
<dbReference type="GO" id="GO:0046872">
    <property type="term" value="F:metal ion binding"/>
    <property type="evidence" value="ECO:0007669"/>
    <property type="project" value="UniProtKB-KW"/>
</dbReference>